<name>A0A445MIG9_ENSVE</name>
<protein>
    <submittedName>
        <fullName evidence="2">Uncharacterized protein</fullName>
    </submittedName>
</protein>
<organism evidence="2">
    <name type="scientific">Ensete ventricosum</name>
    <name type="common">Abyssinian banana</name>
    <name type="synonym">Musa ensete</name>
    <dbReference type="NCBI Taxonomy" id="4639"/>
    <lineage>
        <taxon>Eukaryota</taxon>
        <taxon>Viridiplantae</taxon>
        <taxon>Streptophyta</taxon>
        <taxon>Embryophyta</taxon>
        <taxon>Tracheophyta</taxon>
        <taxon>Spermatophyta</taxon>
        <taxon>Magnoliopsida</taxon>
        <taxon>Liliopsida</taxon>
        <taxon>Zingiberales</taxon>
        <taxon>Musaceae</taxon>
        <taxon>Ensete</taxon>
    </lineage>
</organism>
<gene>
    <name evidence="2" type="ORF">BHM03_00031580</name>
</gene>
<feature type="region of interest" description="Disordered" evidence="1">
    <location>
        <begin position="261"/>
        <end position="282"/>
    </location>
</feature>
<dbReference type="Proteomes" id="UP000290560">
    <property type="component" value="Unassembled WGS sequence"/>
</dbReference>
<sequence length="282" mass="30634">MDLFCVGEKRAGVFGVGSLEGNRGGGQGGGRLCGHVGSGMGGVDLVGRTGGGHVLRPLPAVVVGAAVADLDVEDVRLGVSMDQVVGTPPDGGQSVTELFLRLKPGAELHHPPRDSGQRVGKREPKLHVVPGVEVSSGEINLFPHRSINPSKTRQITWSEAHGEGHTPLSLPSLRAESPRQVTRWLGGSFPDLWASKKSNDLVRASPRSVATQDFCRRRKGISARRSSVFEAILERWEKSIAVRLSLLRLTQGWISHSYIEERPKQKQKQNENGDSWRIPCMR</sequence>
<proteinExistence type="predicted"/>
<evidence type="ECO:0000313" key="2">
    <source>
        <dbReference type="EMBL" id="RZR74067.1"/>
    </source>
</evidence>
<feature type="compositionally biased region" description="Basic and acidic residues" evidence="1">
    <location>
        <begin position="261"/>
        <end position="271"/>
    </location>
</feature>
<dbReference type="EMBL" id="KV876101">
    <property type="protein sequence ID" value="RZR74067.1"/>
    <property type="molecule type" value="Genomic_DNA"/>
</dbReference>
<reference evidence="2" key="1">
    <citation type="journal article" date="2018" name="Data Brief">
        <title>Genome sequence data from 17 accessions of Ensete ventricosum, a staple food crop for millions in Ethiopia.</title>
        <authorList>
            <person name="Yemataw Z."/>
            <person name="Muzemil S."/>
            <person name="Ambachew D."/>
            <person name="Tripathi L."/>
            <person name="Tesfaye K."/>
            <person name="Chala A."/>
            <person name="Farbos A."/>
            <person name="O'Neill P."/>
            <person name="Moore K."/>
            <person name="Grant M."/>
            <person name="Studholme D.J."/>
        </authorList>
    </citation>
    <scope>NUCLEOTIDE SEQUENCE [LARGE SCALE GENOMIC DNA]</scope>
    <source>
        <tissue evidence="2">Leaf</tissue>
    </source>
</reference>
<dbReference type="AlphaFoldDB" id="A0A445MIG9"/>
<accession>A0A445MIG9</accession>
<evidence type="ECO:0000256" key="1">
    <source>
        <dbReference type="SAM" id="MobiDB-lite"/>
    </source>
</evidence>